<evidence type="ECO:0000259" key="2">
    <source>
        <dbReference type="Pfam" id="PF05678"/>
    </source>
</evidence>
<keyword evidence="4" id="KW-1185">Reference proteome</keyword>
<gene>
    <name evidence="3" type="ORF">GOP47_0015108</name>
</gene>
<dbReference type="Proteomes" id="UP000886520">
    <property type="component" value="Chromosome 14"/>
</dbReference>
<dbReference type="InterPro" id="IPR008889">
    <property type="entry name" value="VQ"/>
</dbReference>
<name>A0A9D4ZEW3_ADICA</name>
<dbReference type="PANTHER" id="PTHR33143">
    <property type="entry name" value="F16F4.1 PROTEIN-RELATED"/>
    <property type="match status" value="1"/>
</dbReference>
<sequence length="324" mass="35100">MRKLKQRPKPPALGITRQESKNDTQSLAMAPHKQPLIIHTFSPEVIHAEAYNFMNLVQRLTGRASHVSPPSKRPRYAPNCVLLTSPGMRHVSVPSELQCGASSHYPLLPPPTYPASLPKTPLPLQQEQQRSISELASRRGLSPRVRLGLKLQTDLSPHSRAGAGIHDGALVRSPMVFEFSPSMLPTPPAMLHQFPSLSPYADVAGLLSPRVTRVGAVARSPMIMPSILPSPGPLTSAFLVDLPALSPAAHSWLHKPPLSTELASILPSPGPLTSAFLVDLPALSPAAHSWLDKHPLSTELVLSPLSRGFGLTPRRPPWHEKSLV</sequence>
<feature type="domain" description="VQ" evidence="2">
    <location>
        <begin position="40"/>
        <end position="66"/>
    </location>
</feature>
<protein>
    <recommendedName>
        <fullName evidence="2">VQ domain-containing protein</fullName>
    </recommendedName>
</protein>
<dbReference type="InterPro" id="IPR039607">
    <property type="entry name" value="VQ_8/17/18/20/21/25"/>
</dbReference>
<dbReference type="PANTHER" id="PTHR33143:SF6">
    <property type="entry name" value="OS08G0102900 PROTEIN"/>
    <property type="match status" value="1"/>
</dbReference>
<proteinExistence type="predicted"/>
<feature type="region of interest" description="Disordered" evidence="1">
    <location>
        <begin position="1"/>
        <end position="26"/>
    </location>
</feature>
<dbReference type="Pfam" id="PF05678">
    <property type="entry name" value="VQ"/>
    <property type="match status" value="1"/>
</dbReference>
<dbReference type="OrthoDB" id="1518325at2759"/>
<reference evidence="3" key="1">
    <citation type="submission" date="2021-01" db="EMBL/GenBank/DDBJ databases">
        <title>Adiantum capillus-veneris genome.</title>
        <authorList>
            <person name="Fang Y."/>
            <person name="Liao Q."/>
        </authorList>
    </citation>
    <scope>NUCLEOTIDE SEQUENCE</scope>
    <source>
        <strain evidence="3">H3</strain>
        <tissue evidence="3">Leaf</tissue>
    </source>
</reference>
<evidence type="ECO:0000313" key="3">
    <source>
        <dbReference type="EMBL" id="KAI5070765.1"/>
    </source>
</evidence>
<dbReference type="AlphaFoldDB" id="A0A9D4ZEW3"/>
<comment type="caution">
    <text evidence="3">The sequence shown here is derived from an EMBL/GenBank/DDBJ whole genome shotgun (WGS) entry which is preliminary data.</text>
</comment>
<dbReference type="EMBL" id="JABFUD020000014">
    <property type="protein sequence ID" value="KAI5070765.1"/>
    <property type="molecule type" value="Genomic_DNA"/>
</dbReference>
<evidence type="ECO:0000313" key="4">
    <source>
        <dbReference type="Proteomes" id="UP000886520"/>
    </source>
</evidence>
<organism evidence="3 4">
    <name type="scientific">Adiantum capillus-veneris</name>
    <name type="common">Maidenhair fern</name>
    <dbReference type="NCBI Taxonomy" id="13818"/>
    <lineage>
        <taxon>Eukaryota</taxon>
        <taxon>Viridiplantae</taxon>
        <taxon>Streptophyta</taxon>
        <taxon>Embryophyta</taxon>
        <taxon>Tracheophyta</taxon>
        <taxon>Polypodiopsida</taxon>
        <taxon>Polypodiidae</taxon>
        <taxon>Polypodiales</taxon>
        <taxon>Pteridineae</taxon>
        <taxon>Pteridaceae</taxon>
        <taxon>Vittarioideae</taxon>
        <taxon>Adiantum</taxon>
    </lineage>
</organism>
<dbReference type="GO" id="GO:0005634">
    <property type="term" value="C:nucleus"/>
    <property type="evidence" value="ECO:0007669"/>
    <property type="project" value="TreeGrafter"/>
</dbReference>
<accession>A0A9D4ZEW3</accession>
<evidence type="ECO:0000256" key="1">
    <source>
        <dbReference type="SAM" id="MobiDB-lite"/>
    </source>
</evidence>